<evidence type="ECO:0000313" key="5">
    <source>
        <dbReference type="EMBL" id="GLL00777.1"/>
    </source>
</evidence>
<organism evidence="5 6">
    <name type="scientific">Dactylosporangium matsuzakiense</name>
    <dbReference type="NCBI Taxonomy" id="53360"/>
    <lineage>
        <taxon>Bacteria</taxon>
        <taxon>Bacillati</taxon>
        <taxon>Actinomycetota</taxon>
        <taxon>Actinomycetes</taxon>
        <taxon>Micromonosporales</taxon>
        <taxon>Micromonosporaceae</taxon>
        <taxon>Dactylosporangium</taxon>
    </lineage>
</organism>
<dbReference type="GO" id="GO:0003677">
    <property type="term" value="F:DNA binding"/>
    <property type="evidence" value="ECO:0007669"/>
    <property type="project" value="InterPro"/>
</dbReference>
<comment type="similarity">
    <text evidence="1">Belongs to the PemK/MazF family.</text>
</comment>
<sequence>MEDDIHANWVLVSGVVLFVAGVVGWFVGRAMQGRGAQRTPRYPQPGEVWWAAVPFRETAGEKVRPCLVLRGDGQTFEVLKITSQDKSQRHDHIPIPTHSWDRRATADSYLDLSAPFRLDRRDFHNYAGPVDPNTWHRVIQVHPVGLAPAAAPVPGPGARLAGRALAAVSALAAIAGLLAICAGATVVPWFEGRGGPDAEATAGDDRPLFRIPIAASDVGSSGQQLDSTLAGKHFPVSTGFWVGCEGRAATATYQLDGKWRRLTATAGLDVTAPTDVVAKLVIEVDGKAALTENVSRSKSVAVDLDLTSIRMLTVSAQRTQGSCGNATRPYGALGDAVVHH</sequence>
<dbReference type="Gene3D" id="2.30.30.110">
    <property type="match status" value="1"/>
</dbReference>
<feature type="transmembrane region" description="Helical" evidence="3">
    <location>
        <begin position="164"/>
        <end position="190"/>
    </location>
</feature>
<dbReference type="Gene3D" id="2.60.120.1060">
    <property type="entry name" value="NPCBM/NEW2 domain"/>
    <property type="match status" value="1"/>
</dbReference>
<keyword evidence="6" id="KW-1185">Reference proteome</keyword>
<proteinExistence type="inferred from homology"/>
<reference evidence="5" key="2">
    <citation type="submission" date="2023-01" db="EMBL/GenBank/DDBJ databases">
        <authorList>
            <person name="Sun Q."/>
            <person name="Evtushenko L."/>
        </authorList>
    </citation>
    <scope>NUCLEOTIDE SEQUENCE</scope>
    <source>
        <strain evidence="5">VKM Ac-1321</strain>
    </source>
</reference>
<reference evidence="5" key="1">
    <citation type="journal article" date="2014" name="Int. J. Syst. Evol. Microbiol.">
        <title>Complete genome sequence of Corynebacterium casei LMG S-19264T (=DSM 44701T), isolated from a smear-ripened cheese.</title>
        <authorList>
            <consortium name="US DOE Joint Genome Institute (JGI-PGF)"/>
            <person name="Walter F."/>
            <person name="Albersmeier A."/>
            <person name="Kalinowski J."/>
            <person name="Ruckert C."/>
        </authorList>
    </citation>
    <scope>NUCLEOTIDE SEQUENCE</scope>
    <source>
        <strain evidence="5">VKM Ac-1321</strain>
    </source>
</reference>
<evidence type="ECO:0000259" key="4">
    <source>
        <dbReference type="Pfam" id="PF08305"/>
    </source>
</evidence>
<accession>A0A9W6NLD8</accession>
<keyword evidence="3" id="KW-0812">Transmembrane</keyword>
<dbReference type="RefSeq" id="WP_261961373.1">
    <property type="nucleotide sequence ID" value="NZ_BAAAXA010000001.1"/>
</dbReference>
<evidence type="ECO:0000313" key="6">
    <source>
        <dbReference type="Proteomes" id="UP001143480"/>
    </source>
</evidence>
<dbReference type="SUPFAM" id="SSF50118">
    <property type="entry name" value="Cell growth inhibitor/plasmid maintenance toxic component"/>
    <property type="match status" value="1"/>
</dbReference>
<dbReference type="InterPro" id="IPR013222">
    <property type="entry name" value="Glyco_hyd_98_carb-bd"/>
</dbReference>
<comment type="caution">
    <text evidence="5">The sequence shown here is derived from an EMBL/GenBank/DDBJ whole genome shotgun (WGS) entry which is preliminary data.</text>
</comment>
<feature type="domain" description="Glycosyl hydrolase family 98 putative carbohydrate-binding module" evidence="4">
    <location>
        <begin position="249"/>
        <end position="321"/>
    </location>
</feature>
<feature type="transmembrane region" description="Helical" evidence="3">
    <location>
        <begin position="6"/>
        <end position="28"/>
    </location>
</feature>
<evidence type="ECO:0000256" key="2">
    <source>
        <dbReference type="ARBA" id="ARBA00022649"/>
    </source>
</evidence>
<dbReference type="Pfam" id="PF08305">
    <property type="entry name" value="NPCBM"/>
    <property type="match status" value="1"/>
</dbReference>
<dbReference type="InterPro" id="IPR011067">
    <property type="entry name" value="Plasmid_toxin/cell-grow_inhib"/>
</dbReference>
<protein>
    <recommendedName>
        <fullName evidence="4">Glycosyl hydrolase family 98 putative carbohydrate-binding module domain-containing protein</fullName>
    </recommendedName>
</protein>
<dbReference type="EMBL" id="BSFP01000010">
    <property type="protein sequence ID" value="GLL00777.1"/>
    <property type="molecule type" value="Genomic_DNA"/>
</dbReference>
<evidence type="ECO:0000256" key="3">
    <source>
        <dbReference type="SAM" id="Phobius"/>
    </source>
</evidence>
<evidence type="ECO:0000256" key="1">
    <source>
        <dbReference type="ARBA" id="ARBA00007521"/>
    </source>
</evidence>
<keyword evidence="3" id="KW-1133">Transmembrane helix</keyword>
<keyword evidence="3" id="KW-0472">Membrane</keyword>
<dbReference type="Pfam" id="PF02452">
    <property type="entry name" value="PemK_toxin"/>
    <property type="match status" value="1"/>
</dbReference>
<name>A0A9W6NLD8_9ACTN</name>
<dbReference type="InterPro" id="IPR038637">
    <property type="entry name" value="NPCBM_sf"/>
</dbReference>
<gene>
    <name evidence="5" type="ORF">GCM10017581_025180</name>
</gene>
<dbReference type="Proteomes" id="UP001143480">
    <property type="component" value="Unassembled WGS sequence"/>
</dbReference>
<dbReference type="AlphaFoldDB" id="A0A9W6NLD8"/>
<dbReference type="InterPro" id="IPR003477">
    <property type="entry name" value="PemK-like"/>
</dbReference>
<keyword evidence="2" id="KW-1277">Toxin-antitoxin system</keyword>